<evidence type="ECO:0000313" key="2">
    <source>
        <dbReference type="Proteomes" id="UP000177622"/>
    </source>
</evidence>
<reference evidence="1 2" key="1">
    <citation type="journal article" date="2016" name="Sci. Rep.">
        <title>Penicillium arizonense, a new, genome sequenced fungal species, reveals a high chemical diversity in secreted metabolites.</title>
        <authorList>
            <person name="Grijseels S."/>
            <person name="Nielsen J.C."/>
            <person name="Randelovic M."/>
            <person name="Nielsen J."/>
            <person name="Nielsen K.F."/>
            <person name="Workman M."/>
            <person name="Frisvad J.C."/>
        </authorList>
    </citation>
    <scope>NUCLEOTIDE SEQUENCE [LARGE SCALE GENOMIC DNA]</scope>
    <source>
        <strain evidence="1 2">CBS 141311</strain>
    </source>
</reference>
<proteinExistence type="predicted"/>
<accession>A0A1F5LBV4</accession>
<dbReference type="RefSeq" id="XP_022485867.1">
    <property type="nucleotide sequence ID" value="XM_022634308.1"/>
</dbReference>
<protein>
    <submittedName>
        <fullName evidence="1">Uncharacterized protein</fullName>
    </submittedName>
</protein>
<dbReference type="AlphaFoldDB" id="A0A1F5LBV4"/>
<dbReference type="EMBL" id="LXJU01000017">
    <property type="protein sequence ID" value="OGE50419.1"/>
    <property type="molecule type" value="Genomic_DNA"/>
</dbReference>
<keyword evidence="2" id="KW-1185">Reference proteome</keyword>
<organism evidence="1 2">
    <name type="scientific">Penicillium arizonense</name>
    <dbReference type="NCBI Taxonomy" id="1835702"/>
    <lineage>
        <taxon>Eukaryota</taxon>
        <taxon>Fungi</taxon>
        <taxon>Dikarya</taxon>
        <taxon>Ascomycota</taxon>
        <taxon>Pezizomycotina</taxon>
        <taxon>Eurotiomycetes</taxon>
        <taxon>Eurotiomycetidae</taxon>
        <taxon>Eurotiales</taxon>
        <taxon>Aspergillaceae</taxon>
        <taxon>Penicillium</taxon>
    </lineage>
</organism>
<dbReference type="OrthoDB" id="10363636at2759"/>
<comment type="caution">
    <text evidence="1">The sequence shown here is derived from an EMBL/GenBank/DDBJ whole genome shotgun (WGS) entry which is preliminary data.</text>
</comment>
<dbReference type="Proteomes" id="UP000177622">
    <property type="component" value="Unassembled WGS sequence"/>
</dbReference>
<dbReference type="GeneID" id="34579042"/>
<name>A0A1F5LBV4_PENAI</name>
<evidence type="ECO:0000313" key="1">
    <source>
        <dbReference type="EMBL" id="OGE50419.1"/>
    </source>
</evidence>
<gene>
    <name evidence="1" type="ORF">PENARI_c017G04439</name>
</gene>
<sequence>MKTFPSGCIISIQDFLLENDPHQDPNLNIHSEKTHGMPVEKCIELISGVLKQNMFDLDDAGAAVTELDNSQIRRFLPQTFEGYAPALALAFSSEVT</sequence>